<dbReference type="EMBL" id="CP002568">
    <property type="protein sequence ID" value="ADZ71935.1"/>
    <property type="molecule type" value="Genomic_DNA"/>
</dbReference>
<dbReference type="CDD" id="cd01562">
    <property type="entry name" value="Thr-dehyd"/>
    <property type="match status" value="1"/>
</dbReference>
<dbReference type="RefSeq" id="WP_013654244.1">
    <property type="nucleotide sequence ID" value="NC_015259.1"/>
</dbReference>
<dbReference type="OrthoDB" id="9811476at2"/>
<dbReference type="KEGG" id="pgv:SL003B_3513"/>
<evidence type="ECO:0000313" key="6">
    <source>
        <dbReference type="Proteomes" id="UP000008130"/>
    </source>
</evidence>
<sequence length="324" mass="33900">MLTLAAMEDAARIVYRHLSPTPQYAWPLLREALGAEVWVKHENHTPVGAFKVRGGLAFMAGLARHAAPGTGVISATRGNHGQSIAFAAGRFGMKATIVVPLGNSKEKNAAMRALGADLIEHGEDFDAAKAHAARLCEERRLVFVPSFHADLVSGVATYALEFLRACPDLAAVYVPIGLGSGICGMISARNALGLKTRIIGVVSEAFDAYARSVETGGLVETGPGFSFADGMAVRMPDPNALAVIREGAERIVRVSDQDIVRATRLLYRATHNLAEGAGAAALAALAAEKGVYGGHKVGVVLSGQNIDRDWMATILTGGVPAAAP</sequence>
<dbReference type="GO" id="GO:0004794">
    <property type="term" value="F:threonine deaminase activity"/>
    <property type="evidence" value="ECO:0007669"/>
    <property type="project" value="TreeGrafter"/>
</dbReference>
<comment type="cofactor">
    <cofactor evidence="1">
        <name>pyridoxal 5'-phosphate</name>
        <dbReference type="ChEBI" id="CHEBI:597326"/>
    </cofactor>
</comment>
<keyword evidence="2" id="KW-0663">Pyridoxal phosphate</keyword>
<evidence type="ECO:0000313" key="5">
    <source>
        <dbReference type="EMBL" id="ADZ71935.1"/>
    </source>
</evidence>
<dbReference type="PANTHER" id="PTHR48078">
    <property type="entry name" value="THREONINE DEHYDRATASE, MITOCHONDRIAL-RELATED"/>
    <property type="match status" value="1"/>
</dbReference>
<dbReference type="STRING" id="991905.SL003B_3513"/>
<dbReference type="NCBIfam" id="NF004771">
    <property type="entry name" value="PRK06110.1"/>
    <property type="match status" value="1"/>
</dbReference>
<protein>
    <submittedName>
        <fullName evidence="5">Threonine dehydratase, putative</fullName>
    </submittedName>
</protein>
<feature type="domain" description="Tryptophan synthase beta chain-like PALP" evidence="4">
    <location>
        <begin position="16"/>
        <end position="303"/>
    </location>
</feature>
<dbReference type="SUPFAM" id="SSF53686">
    <property type="entry name" value="Tryptophan synthase beta subunit-like PLP-dependent enzymes"/>
    <property type="match status" value="1"/>
</dbReference>
<proteinExistence type="predicted"/>
<dbReference type="PATRIC" id="fig|991905.3.peg.3628"/>
<dbReference type="PANTHER" id="PTHR48078:SF7">
    <property type="entry name" value="BLL6502 PROTEIN"/>
    <property type="match status" value="1"/>
</dbReference>
<dbReference type="InterPro" id="IPR001926">
    <property type="entry name" value="TrpB-like_PALP"/>
</dbReference>
<dbReference type="eggNOG" id="COG1171">
    <property type="taxonomic scope" value="Bacteria"/>
</dbReference>
<evidence type="ECO:0000259" key="4">
    <source>
        <dbReference type="Pfam" id="PF00291"/>
    </source>
</evidence>
<dbReference type="InterPro" id="IPR050147">
    <property type="entry name" value="Ser/Thr_Dehydratase"/>
</dbReference>
<keyword evidence="3" id="KW-0456">Lyase</keyword>
<dbReference type="Pfam" id="PF00291">
    <property type="entry name" value="PALP"/>
    <property type="match status" value="1"/>
</dbReference>
<dbReference type="GO" id="GO:0006567">
    <property type="term" value="P:L-threonine catabolic process"/>
    <property type="evidence" value="ECO:0007669"/>
    <property type="project" value="TreeGrafter"/>
</dbReference>
<name>F2J0Y9_POLGS</name>
<dbReference type="AlphaFoldDB" id="F2J0Y9"/>
<dbReference type="GO" id="GO:0009097">
    <property type="term" value="P:isoleucine biosynthetic process"/>
    <property type="evidence" value="ECO:0007669"/>
    <property type="project" value="TreeGrafter"/>
</dbReference>
<dbReference type="Proteomes" id="UP000008130">
    <property type="component" value="Chromosome"/>
</dbReference>
<dbReference type="GO" id="GO:0003941">
    <property type="term" value="F:L-serine ammonia-lyase activity"/>
    <property type="evidence" value="ECO:0007669"/>
    <property type="project" value="TreeGrafter"/>
</dbReference>
<keyword evidence="6" id="KW-1185">Reference proteome</keyword>
<dbReference type="Gene3D" id="3.40.50.1100">
    <property type="match status" value="2"/>
</dbReference>
<reference evidence="5 6" key="1">
    <citation type="journal article" date="2011" name="J. Bacteriol.">
        <title>Complete genome sequence of Polymorphum gilvum SL003B-26A1T, a crude oil-degrading bacterium from oil-polluted saline soil.</title>
        <authorList>
            <person name="Li S.G."/>
            <person name="Tang Y.Q."/>
            <person name="Nie Y."/>
            <person name="Cai M."/>
            <person name="Wu X.L."/>
        </authorList>
    </citation>
    <scope>NUCLEOTIDE SEQUENCE [LARGE SCALE GENOMIC DNA]</scope>
    <source>
        <strain evidence="6">LMG 25793 / CGMCC 1.9160 / SL003B-26A1</strain>
    </source>
</reference>
<organism evidence="5 6">
    <name type="scientific">Polymorphum gilvum (strain LMG 25793 / CGMCC 1.9160 / SL003B-26A1)</name>
    <dbReference type="NCBI Taxonomy" id="991905"/>
    <lineage>
        <taxon>Bacteria</taxon>
        <taxon>Pseudomonadati</taxon>
        <taxon>Pseudomonadota</taxon>
        <taxon>Alphaproteobacteria</taxon>
        <taxon>Rhodobacterales</taxon>
        <taxon>Paracoccaceae</taxon>
        <taxon>Polymorphum</taxon>
    </lineage>
</organism>
<dbReference type="InterPro" id="IPR036052">
    <property type="entry name" value="TrpB-like_PALP_sf"/>
</dbReference>
<dbReference type="HOGENOM" id="CLU_021152_4_2_5"/>
<evidence type="ECO:0000256" key="1">
    <source>
        <dbReference type="ARBA" id="ARBA00001933"/>
    </source>
</evidence>
<accession>F2J0Y9</accession>
<evidence type="ECO:0000256" key="3">
    <source>
        <dbReference type="ARBA" id="ARBA00023239"/>
    </source>
</evidence>
<dbReference type="GO" id="GO:0006565">
    <property type="term" value="P:L-serine catabolic process"/>
    <property type="evidence" value="ECO:0007669"/>
    <property type="project" value="TreeGrafter"/>
</dbReference>
<gene>
    <name evidence="5" type="ordered locus">SL003B_3513</name>
</gene>
<evidence type="ECO:0000256" key="2">
    <source>
        <dbReference type="ARBA" id="ARBA00022898"/>
    </source>
</evidence>